<organism evidence="2 3">
    <name type="scientific">Hymenobacter elongatus</name>
    <dbReference type="NCBI Taxonomy" id="877208"/>
    <lineage>
        <taxon>Bacteria</taxon>
        <taxon>Pseudomonadati</taxon>
        <taxon>Bacteroidota</taxon>
        <taxon>Cytophagia</taxon>
        <taxon>Cytophagales</taxon>
        <taxon>Hymenobacteraceae</taxon>
        <taxon>Hymenobacter</taxon>
    </lineage>
</organism>
<dbReference type="AlphaFoldDB" id="A0A4Z0PPD7"/>
<reference evidence="2 3" key="1">
    <citation type="submission" date="2019-04" db="EMBL/GenBank/DDBJ databases">
        <authorList>
            <person name="Feng G."/>
            <person name="Zhang J."/>
            <person name="Zhu H."/>
        </authorList>
    </citation>
    <scope>NUCLEOTIDE SEQUENCE [LARGE SCALE GENOMIC DNA]</scope>
    <source>
        <strain evidence="2 3">JCM 17223</strain>
    </source>
</reference>
<evidence type="ECO:0000313" key="2">
    <source>
        <dbReference type="EMBL" id="TGE18355.1"/>
    </source>
</evidence>
<keyword evidence="1" id="KW-0732">Signal</keyword>
<name>A0A4Z0PPD7_9BACT</name>
<feature type="chain" id="PRO_5021258404" description="Outer membrane protein beta-barrel domain-containing protein" evidence="1">
    <location>
        <begin position="20"/>
        <end position="489"/>
    </location>
</feature>
<sequence>MRIAALTAFLLGTVTFSQAQTFEPGLVVVTSGDTLRGEIENSYWVETPTTVRFRTVPTAEATTYDATQLRLFRLGSGRYFRSESLPVDRTAGIRNNYQTEYLTGQKVAAPKPETVFAEVLIEGPAPLLRLNLARGTHYFVRRENKDYIDLADRQFVRVDQAGQRNIITGNDYRGQLGVLFGDCAAATQAIASAAFTPAGLATVVQAYNQRCSGAAQPGTSFLKPARPKRVVVVNAGVLGGIQLNRLVFTRAESDYGAGDANQEGSPLDGVNFASRPHPIGGLYADVLLAGRAFALHADLTLTRLGQTGKLPAQGALPAGEYRWKGLLYTARTGMRYFLPTSQVRRQFFVGTGLALDYVNISETSLRYGNGQPRTGAGGIVVAGSGSFLAAATRTNNTRGLTDSNRGFPYAIRSFPYLELGLRQGRFTATLDARAHLSGSYRDELVIDQVLRTPDNVVYAYSNPRYSTRLWLFNALLGYQLSKGDNKASR</sequence>
<proteinExistence type="predicted"/>
<dbReference type="Proteomes" id="UP000297739">
    <property type="component" value="Unassembled WGS sequence"/>
</dbReference>
<evidence type="ECO:0000256" key="1">
    <source>
        <dbReference type="SAM" id="SignalP"/>
    </source>
</evidence>
<gene>
    <name evidence="2" type="ORF">E5J99_05495</name>
</gene>
<evidence type="ECO:0008006" key="4">
    <source>
        <dbReference type="Google" id="ProtNLM"/>
    </source>
</evidence>
<dbReference type="RefSeq" id="WP_135496717.1">
    <property type="nucleotide sequence ID" value="NZ_SRLD01000007.1"/>
</dbReference>
<feature type="signal peptide" evidence="1">
    <location>
        <begin position="1"/>
        <end position="19"/>
    </location>
</feature>
<comment type="caution">
    <text evidence="2">The sequence shown here is derived from an EMBL/GenBank/DDBJ whole genome shotgun (WGS) entry which is preliminary data.</text>
</comment>
<evidence type="ECO:0000313" key="3">
    <source>
        <dbReference type="Proteomes" id="UP000297739"/>
    </source>
</evidence>
<dbReference type="EMBL" id="SRLD01000007">
    <property type="protein sequence ID" value="TGE18355.1"/>
    <property type="molecule type" value="Genomic_DNA"/>
</dbReference>
<dbReference type="OrthoDB" id="921445at2"/>
<keyword evidence="3" id="KW-1185">Reference proteome</keyword>
<protein>
    <recommendedName>
        <fullName evidence="4">Outer membrane protein beta-barrel domain-containing protein</fullName>
    </recommendedName>
</protein>
<accession>A0A4Z0PPD7</accession>